<dbReference type="PANTHER" id="PTHR43179:SF12">
    <property type="entry name" value="GALACTOFURANOSYLTRANSFERASE GLFT2"/>
    <property type="match status" value="1"/>
</dbReference>
<comment type="caution">
    <text evidence="6">The sequence shown here is derived from an EMBL/GenBank/DDBJ whole genome shotgun (WGS) entry which is preliminary data.</text>
</comment>
<keyword evidence="3" id="KW-0808">Transferase</keyword>
<dbReference type="EMBL" id="MFAK01000025">
    <property type="protein sequence ID" value="OGD74786.1"/>
    <property type="molecule type" value="Genomic_DNA"/>
</dbReference>
<dbReference type="InterPro" id="IPR029044">
    <property type="entry name" value="Nucleotide-diphossugar_trans"/>
</dbReference>
<evidence type="ECO:0000256" key="2">
    <source>
        <dbReference type="ARBA" id="ARBA00022676"/>
    </source>
</evidence>
<proteinExistence type="inferred from homology"/>
<accession>A0A1F5F5C6</accession>
<feature type="transmembrane region" description="Helical" evidence="4">
    <location>
        <begin position="257"/>
        <end position="276"/>
    </location>
</feature>
<keyword evidence="4" id="KW-0812">Transmembrane</keyword>
<evidence type="ECO:0000256" key="3">
    <source>
        <dbReference type="ARBA" id="ARBA00022679"/>
    </source>
</evidence>
<keyword evidence="4" id="KW-0472">Membrane</keyword>
<keyword evidence="4" id="KW-1133">Transmembrane helix</keyword>
<name>A0A1F5F5C6_9BACT</name>
<dbReference type="Gene3D" id="3.90.550.10">
    <property type="entry name" value="Spore Coat Polysaccharide Biosynthesis Protein SpsA, Chain A"/>
    <property type="match status" value="1"/>
</dbReference>
<gene>
    <name evidence="6" type="ORF">A2228_00035</name>
</gene>
<organism evidence="6 7">
    <name type="scientific">Candidatus Collierbacteria bacterium RIFOXYA2_FULL_46_10</name>
    <dbReference type="NCBI Taxonomy" id="1817726"/>
    <lineage>
        <taxon>Bacteria</taxon>
        <taxon>Candidatus Collieribacteriota</taxon>
    </lineage>
</organism>
<dbReference type="Pfam" id="PF00535">
    <property type="entry name" value="Glycos_transf_2"/>
    <property type="match status" value="1"/>
</dbReference>
<evidence type="ECO:0000313" key="6">
    <source>
        <dbReference type="EMBL" id="OGD74786.1"/>
    </source>
</evidence>
<reference evidence="6 7" key="1">
    <citation type="journal article" date="2016" name="Nat. Commun.">
        <title>Thousands of microbial genomes shed light on interconnected biogeochemical processes in an aquifer system.</title>
        <authorList>
            <person name="Anantharaman K."/>
            <person name="Brown C.T."/>
            <person name="Hug L.A."/>
            <person name="Sharon I."/>
            <person name="Castelle C.J."/>
            <person name="Probst A.J."/>
            <person name="Thomas B.C."/>
            <person name="Singh A."/>
            <person name="Wilkins M.J."/>
            <person name="Karaoz U."/>
            <person name="Brodie E.L."/>
            <person name="Williams K.H."/>
            <person name="Hubbard S.S."/>
            <person name="Banfield J.F."/>
        </authorList>
    </citation>
    <scope>NUCLEOTIDE SEQUENCE [LARGE SCALE GENOMIC DNA]</scope>
</reference>
<dbReference type="InterPro" id="IPR001173">
    <property type="entry name" value="Glyco_trans_2-like"/>
</dbReference>
<dbReference type="AlphaFoldDB" id="A0A1F5F5C6"/>
<dbReference type="CDD" id="cd04186">
    <property type="entry name" value="GT_2_like_c"/>
    <property type="match status" value="1"/>
</dbReference>
<protein>
    <recommendedName>
        <fullName evidence="5">Glycosyltransferase 2-like domain-containing protein</fullName>
    </recommendedName>
</protein>
<evidence type="ECO:0000313" key="7">
    <source>
        <dbReference type="Proteomes" id="UP000176191"/>
    </source>
</evidence>
<dbReference type="GO" id="GO:0016757">
    <property type="term" value="F:glycosyltransferase activity"/>
    <property type="evidence" value="ECO:0007669"/>
    <property type="project" value="UniProtKB-KW"/>
</dbReference>
<feature type="domain" description="Glycosyltransferase 2-like" evidence="5">
    <location>
        <begin position="9"/>
        <end position="118"/>
    </location>
</feature>
<dbReference type="PANTHER" id="PTHR43179">
    <property type="entry name" value="RHAMNOSYLTRANSFERASE WBBL"/>
    <property type="match status" value="1"/>
</dbReference>
<keyword evidence="2" id="KW-0328">Glycosyltransferase</keyword>
<evidence type="ECO:0000256" key="1">
    <source>
        <dbReference type="ARBA" id="ARBA00006739"/>
    </source>
</evidence>
<evidence type="ECO:0000259" key="5">
    <source>
        <dbReference type="Pfam" id="PF00535"/>
    </source>
</evidence>
<dbReference type="Proteomes" id="UP000176191">
    <property type="component" value="Unassembled WGS sequence"/>
</dbReference>
<sequence length="283" mass="32037">MATKIFCLILNYNQPRDTLHCAKSILASRLPPSTEIILIDNGPRSLKSFFAQHLPKCQYLKSPGNIGFAAGNNQGIQLALTKGATHILIINPDVTVPPHFLYPLLQTLRAHPRAGLVAPAHTEPARNATHSVAGGGQGSYGLGGHINWRYCAFPHDNVTNLPTHPKSYDLLTFACVLIKKEVFLRAGSMDERYFLYLEDVDYCVTAKRAGFNLLLDPQVVVTHRTSSSFADPRAKIKYSFRSSFIFIRKWYRFPGNLLPILHTIYFYPSTYLLWTWKIFRRKM</sequence>
<dbReference type="SUPFAM" id="SSF53448">
    <property type="entry name" value="Nucleotide-diphospho-sugar transferases"/>
    <property type="match status" value="1"/>
</dbReference>
<evidence type="ECO:0000256" key="4">
    <source>
        <dbReference type="SAM" id="Phobius"/>
    </source>
</evidence>
<comment type="similarity">
    <text evidence="1">Belongs to the glycosyltransferase 2 family.</text>
</comment>